<dbReference type="AlphaFoldDB" id="A0A6G8AUB5"/>
<dbReference type="Pfam" id="PF07993">
    <property type="entry name" value="NAD_binding_4"/>
    <property type="match status" value="1"/>
</dbReference>
<name>A0A6G8AUB5_9ENTE</name>
<dbReference type="Gene3D" id="3.40.50.1820">
    <property type="entry name" value="alpha/beta hydrolase"/>
    <property type="match status" value="1"/>
</dbReference>
<evidence type="ECO:0000259" key="2">
    <source>
        <dbReference type="Pfam" id="PF07993"/>
    </source>
</evidence>
<dbReference type="InterPro" id="IPR036291">
    <property type="entry name" value="NAD(P)-bd_dom_sf"/>
</dbReference>
<evidence type="ECO:0000313" key="3">
    <source>
        <dbReference type="EMBL" id="QIL48535.1"/>
    </source>
</evidence>
<organism evidence="3 4">
    <name type="scientific">Vagococcus hydrophili</name>
    <dbReference type="NCBI Taxonomy" id="2714947"/>
    <lineage>
        <taxon>Bacteria</taxon>
        <taxon>Bacillati</taxon>
        <taxon>Bacillota</taxon>
        <taxon>Bacilli</taxon>
        <taxon>Lactobacillales</taxon>
        <taxon>Enterococcaceae</taxon>
        <taxon>Vagococcus</taxon>
    </lineage>
</organism>
<gene>
    <name evidence="3" type="ORF">G7082_08490</name>
</gene>
<dbReference type="GO" id="GO:0005737">
    <property type="term" value="C:cytoplasm"/>
    <property type="evidence" value="ECO:0007669"/>
    <property type="project" value="TreeGrafter"/>
</dbReference>
<reference evidence="3 4" key="1">
    <citation type="submission" date="2020-03" db="EMBL/GenBank/DDBJ databases">
        <title>Vagococcus sp. nov., isolated from beetles.</title>
        <authorList>
            <person name="Hyun D.-W."/>
            <person name="Bae J.-W."/>
        </authorList>
    </citation>
    <scope>NUCLEOTIDE SEQUENCE [LARGE SCALE GENOMIC DNA]</scope>
    <source>
        <strain evidence="3 4">HDW17B</strain>
    </source>
</reference>
<dbReference type="KEGG" id="vhy:G7082_08490"/>
<dbReference type="PANTHER" id="PTHR48079">
    <property type="entry name" value="PROTEIN YEEZ"/>
    <property type="match status" value="1"/>
</dbReference>
<dbReference type="GO" id="GO:0016787">
    <property type="term" value="F:hydrolase activity"/>
    <property type="evidence" value="ECO:0007669"/>
    <property type="project" value="UniProtKB-KW"/>
</dbReference>
<dbReference type="InterPro" id="IPR013120">
    <property type="entry name" value="FAR_NAD-bd"/>
</dbReference>
<dbReference type="InterPro" id="IPR000073">
    <property type="entry name" value="AB_hydrolase_1"/>
</dbReference>
<dbReference type="SUPFAM" id="SSF53474">
    <property type="entry name" value="alpha/beta-Hydrolases"/>
    <property type="match status" value="1"/>
</dbReference>
<dbReference type="Gene3D" id="3.40.50.720">
    <property type="entry name" value="NAD(P)-binding Rossmann-like Domain"/>
    <property type="match status" value="1"/>
</dbReference>
<evidence type="ECO:0000313" key="4">
    <source>
        <dbReference type="Proteomes" id="UP000501747"/>
    </source>
</evidence>
<dbReference type="InterPro" id="IPR051783">
    <property type="entry name" value="NAD(P)-dependent_oxidoreduct"/>
</dbReference>
<dbReference type="RefSeq" id="WP_166034674.1">
    <property type="nucleotide sequence ID" value="NZ_CP049887.1"/>
</dbReference>
<dbReference type="PANTHER" id="PTHR48079:SF6">
    <property type="entry name" value="NAD(P)-BINDING DOMAIN-CONTAINING PROTEIN-RELATED"/>
    <property type="match status" value="1"/>
</dbReference>
<protein>
    <submittedName>
        <fullName evidence="3">Alpha/beta fold hydrolase</fullName>
    </submittedName>
</protein>
<evidence type="ECO:0000259" key="1">
    <source>
        <dbReference type="Pfam" id="PF00561"/>
    </source>
</evidence>
<keyword evidence="3" id="KW-0378">Hydrolase</keyword>
<dbReference type="Pfam" id="PF00561">
    <property type="entry name" value="Abhydrolase_1"/>
    <property type="match status" value="1"/>
</dbReference>
<dbReference type="SUPFAM" id="SSF51735">
    <property type="entry name" value="NAD(P)-binding Rossmann-fold domains"/>
    <property type="match status" value="1"/>
</dbReference>
<dbReference type="InterPro" id="IPR029058">
    <property type="entry name" value="AB_hydrolase_fold"/>
</dbReference>
<dbReference type="GO" id="GO:0004029">
    <property type="term" value="F:aldehyde dehydrogenase (NAD+) activity"/>
    <property type="evidence" value="ECO:0007669"/>
    <property type="project" value="TreeGrafter"/>
</dbReference>
<proteinExistence type="predicted"/>
<feature type="domain" description="Thioester reductase (TE)" evidence="2">
    <location>
        <begin position="6"/>
        <end position="234"/>
    </location>
</feature>
<keyword evidence="4" id="KW-1185">Reference proteome</keyword>
<dbReference type="EMBL" id="CP049887">
    <property type="protein sequence ID" value="QIL48535.1"/>
    <property type="molecule type" value="Genomic_DNA"/>
</dbReference>
<accession>A0A6G8AUB5</accession>
<sequence>MNVLIIGATGFIGSEIVTQLTSKNIKLTLLVRNKDRALHLKRLNDSRIQLITGDLTLPNLGLNETDKKIALSCDSMIHCGGPMDISLSKEEAKTAFLNGAKHVAELATEIHKTNGLKQLIHIVGYMSPFNDDPKDWSDYDVFDEIHPLLASDSFYEQMKFQADILMRQVALQEGFPLTVINPPTVIGTKQTGQTEQLAGFGLFMDIIRQGLLPVIPGGKNYRLPVIHKDVFSNFVIQNLLDQPKQNATYTLVQDKNKDLNLPVLMSLVSQSMNMKTPKITVPMPLLKTFMTFGGSQITGIPKSGLNFMTDKQFDNQSLKHDYPEFLIDDLSVTDSLPLVVADIDHTLTFGKEDIEPFIRTTLNQTTLYQLKGEGKTLVLIHGLFSEGSDLFPLGLELNNQTNRPVWIVDLPGFGRSPFQKSNNVLAPFLEVVRMIQHESKNQVTYVGHSFGAALLIESMEQHILSDDQQLILLQPPVINKKNTQPIWLSKLLLKSVSSEQLKQYFIKQGLFSQEEISDNYFKKLKQSFSSPRILNTNLLMNKALSQMNFKQLDSNSITSIWGAKDKAYEQPNNFNIKHTFPFGHHFPLSHPKETAKTITDRL</sequence>
<feature type="domain" description="AB hydrolase-1" evidence="1">
    <location>
        <begin position="376"/>
        <end position="455"/>
    </location>
</feature>
<dbReference type="Proteomes" id="UP000501747">
    <property type="component" value="Chromosome"/>
</dbReference>